<dbReference type="Proteomes" id="UP001610334">
    <property type="component" value="Unassembled WGS sequence"/>
</dbReference>
<evidence type="ECO:0000313" key="1">
    <source>
        <dbReference type="EMBL" id="KAL2808316.1"/>
    </source>
</evidence>
<reference evidence="1 2" key="1">
    <citation type="submission" date="2024-07" db="EMBL/GenBank/DDBJ databases">
        <title>Section-level genome sequencing and comparative genomics of Aspergillus sections Usti and Cavernicolus.</title>
        <authorList>
            <consortium name="Lawrence Berkeley National Laboratory"/>
            <person name="Nybo J.L."/>
            <person name="Vesth T.C."/>
            <person name="Theobald S."/>
            <person name="Frisvad J.C."/>
            <person name="Larsen T.O."/>
            <person name="Kjaerboelling I."/>
            <person name="Rothschild-Mancinelli K."/>
            <person name="Lyhne E.K."/>
            <person name="Kogle M.E."/>
            <person name="Barry K."/>
            <person name="Clum A."/>
            <person name="Na H."/>
            <person name="Ledsgaard L."/>
            <person name="Lin J."/>
            <person name="Lipzen A."/>
            <person name="Kuo A."/>
            <person name="Riley R."/>
            <person name="Mondo S."/>
            <person name="Labutti K."/>
            <person name="Haridas S."/>
            <person name="Pangalinan J."/>
            <person name="Salamov A.A."/>
            <person name="Simmons B.A."/>
            <person name="Magnuson J.K."/>
            <person name="Chen J."/>
            <person name="Drula E."/>
            <person name="Henrissat B."/>
            <person name="Wiebenga A."/>
            <person name="Lubbers R.J."/>
            <person name="Gomes A.C."/>
            <person name="Makela M.R."/>
            <person name="Stajich J."/>
            <person name="Grigoriev I.V."/>
            <person name="Mortensen U.H."/>
            <person name="De Vries R.P."/>
            <person name="Baker S.E."/>
            <person name="Andersen M.R."/>
        </authorList>
    </citation>
    <scope>NUCLEOTIDE SEQUENCE [LARGE SCALE GENOMIC DNA]</scope>
    <source>
        <strain evidence="1 2">CBS 588.65</strain>
    </source>
</reference>
<comment type="caution">
    <text evidence="1">The sequence shown here is derived from an EMBL/GenBank/DDBJ whole genome shotgun (WGS) entry which is preliminary data.</text>
</comment>
<accession>A0ABR4GYS5</accession>
<dbReference type="EMBL" id="JBFXLT010000115">
    <property type="protein sequence ID" value="KAL2808316.1"/>
    <property type="molecule type" value="Genomic_DNA"/>
</dbReference>
<dbReference type="PANTHER" id="PTHR37540:SF5">
    <property type="entry name" value="TRANSCRIPTION FACTOR DOMAIN-CONTAINING PROTEIN"/>
    <property type="match status" value="1"/>
</dbReference>
<gene>
    <name evidence="1" type="ORF">BJX63DRAFT_424701</name>
</gene>
<dbReference type="PANTHER" id="PTHR37540">
    <property type="entry name" value="TRANSCRIPTION FACTOR (ACR-2), PUTATIVE-RELATED-RELATED"/>
    <property type="match status" value="1"/>
</dbReference>
<protein>
    <submittedName>
        <fullName evidence="1">Uncharacterized protein</fullName>
    </submittedName>
</protein>
<organism evidence="1 2">
    <name type="scientific">Aspergillus granulosus</name>
    <dbReference type="NCBI Taxonomy" id="176169"/>
    <lineage>
        <taxon>Eukaryota</taxon>
        <taxon>Fungi</taxon>
        <taxon>Dikarya</taxon>
        <taxon>Ascomycota</taxon>
        <taxon>Pezizomycotina</taxon>
        <taxon>Eurotiomycetes</taxon>
        <taxon>Eurotiomycetidae</taxon>
        <taxon>Eurotiales</taxon>
        <taxon>Aspergillaceae</taxon>
        <taxon>Aspergillus</taxon>
        <taxon>Aspergillus subgen. Nidulantes</taxon>
    </lineage>
</organism>
<proteinExistence type="predicted"/>
<keyword evidence="2" id="KW-1185">Reference proteome</keyword>
<evidence type="ECO:0000313" key="2">
    <source>
        <dbReference type="Proteomes" id="UP001610334"/>
    </source>
</evidence>
<name>A0ABR4GYS5_9EURO</name>
<sequence length="459" mass="52246">MARSQVEPNIPLRFRRRADKREFMFVNKKAFLSRISHQRKQQASIHRLMVFGSFSSRVSQDDKQASERANLENPKIAAAGWCEPPLIRYLGQGYVDPFSIYSLPLTDSMNMHLHHCMLFRNMLKTLYFRIKAIQSLKDLLHNPATAVADSTVLIVGALLTIEALNADFDALQAHTEGLKTLISLMGGLDVLEHMTLPTVYQYSASALSVVTIAALQNSAPILPILLKFRAEILQESKIVYGDDIEYRCEIPETLACLGARFQSAAWSTKIYSSMKFRIEVFRRLVRHFELGNLLPNIAGPTDNDLFVVFQHQLHSIHYASESHNLNEPLRITLLVYLYLRVSHVWNYPIMQYMVEHLRRSLDGLSYIQDTAPDLLFWILFIGGMASQGHRSHPWFVLQLADMVHSLGLKEWVDVRALLGELFYTDQPGKTAGEDLWNEVLIGSFRHIAPNPTTSVIGIQ</sequence>